<accession>A0A9P6HK55</accession>
<proteinExistence type="predicted"/>
<name>A0A9P6HK55_9AGAM</name>
<reference evidence="2" key="1">
    <citation type="journal article" date="2020" name="Nat. Commun.">
        <title>Large-scale genome sequencing of mycorrhizal fungi provides insights into the early evolution of symbiotic traits.</title>
        <authorList>
            <person name="Miyauchi S."/>
            <person name="Kiss E."/>
            <person name="Kuo A."/>
            <person name="Drula E."/>
            <person name="Kohler A."/>
            <person name="Sanchez-Garcia M."/>
            <person name="Morin E."/>
            <person name="Andreopoulos B."/>
            <person name="Barry K.W."/>
            <person name="Bonito G."/>
            <person name="Buee M."/>
            <person name="Carver A."/>
            <person name="Chen C."/>
            <person name="Cichocki N."/>
            <person name="Clum A."/>
            <person name="Culley D."/>
            <person name="Crous P.W."/>
            <person name="Fauchery L."/>
            <person name="Girlanda M."/>
            <person name="Hayes R.D."/>
            <person name="Keri Z."/>
            <person name="LaButti K."/>
            <person name="Lipzen A."/>
            <person name="Lombard V."/>
            <person name="Magnuson J."/>
            <person name="Maillard F."/>
            <person name="Murat C."/>
            <person name="Nolan M."/>
            <person name="Ohm R.A."/>
            <person name="Pangilinan J."/>
            <person name="Pereira M.F."/>
            <person name="Perotto S."/>
            <person name="Peter M."/>
            <person name="Pfister S."/>
            <person name="Riley R."/>
            <person name="Sitrit Y."/>
            <person name="Stielow J.B."/>
            <person name="Szollosi G."/>
            <person name="Zifcakova L."/>
            <person name="Stursova M."/>
            <person name="Spatafora J.W."/>
            <person name="Tedersoo L."/>
            <person name="Vaario L.M."/>
            <person name="Yamada A."/>
            <person name="Yan M."/>
            <person name="Wang P."/>
            <person name="Xu J."/>
            <person name="Bruns T."/>
            <person name="Baldrian P."/>
            <person name="Vilgalys R."/>
            <person name="Dunand C."/>
            <person name="Henrissat B."/>
            <person name="Grigoriev I.V."/>
            <person name="Hibbett D."/>
            <person name="Nagy L.G."/>
            <person name="Martin F.M."/>
        </authorList>
    </citation>
    <scope>NUCLEOTIDE SEQUENCE</scope>
    <source>
        <strain evidence="2">UH-Tt-Lm1</strain>
    </source>
</reference>
<protein>
    <recommendedName>
        <fullName evidence="4">FBD domain-containing protein</fullName>
    </recommendedName>
</protein>
<dbReference type="EMBL" id="WIUZ02000003">
    <property type="protein sequence ID" value="KAF9789217.1"/>
    <property type="molecule type" value="Genomic_DNA"/>
</dbReference>
<evidence type="ECO:0000256" key="1">
    <source>
        <dbReference type="SAM" id="MobiDB-lite"/>
    </source>
</evidence>
<comment type="caution">
    <text evidence="2">The sequence shown here is derived from an EMBL/GenBank/DDBJ whole genome shotgun (WGS) entry which is preliminary data.</text>
</comment>
<keyword evidence="3" id="KW-1185">Reference proteome</keyword>
<evidence type="ECO:0000313" key="2">
    <source>
        <dbReference type="EMBL" id="KAF9789217.1"/>
    </source>
</evidence>
<dbReference type="AlphaFoldDB" id="A0A9P6HK55"/>
<organism evidence="2 3">
    <name type="scientific">Thelephora terrestris</name>
    <dbReference type="NCBI Taxonomy" id="56493"/>
    <lineage>
        <taxon>Eukaryota</taxon>
        <taxon>Fungi</taxon>
        <taxon>Dikarya</taxon>
        <taxon>Basidiomycota</taxon>
        <taxon>Agaricomycotina</taxon>
        <taxon>Agaricomycetes</taxon>
        <taxon>Thelephorales</taxon>
        <taxon>Thelephoraceae</taxon>
        <taxon>Thelephora</taxon>
    </lineage>
</organism>
<dbReference type="Gene3D" id="3.80.10.10">
    <property type="entry name" value="Ribonuclease Inhibitor"/>
    <property type="match status" value="1"/>
</dbReference>
<reference evidence="2" key="2">
    <citation type="submission" date="2020-11" db="EMBL/GenBank/DDBJ databases">
        <authorList>
            <consortium name="DOE Joint Genome Institute"/>
            <person name="Kuo A."/>
            <person name="Miyauchi S."/>
            <person name="Kiss E."/>
            <person name="Drula E."/>
            <person name="Kohler A."/>
            <person name="Sanchez-Garcia M."/>
            <person name="Andreopoulos B."/>
            <person name="Barry K.W."/>
            <person name="Bonito G."/>
            <person name="Buee M."/>
            <person name="Carver A."/>
            <person name="Chen C."/>
            <person name="Cichocki N."/>
            <person name="Clum A."/>
            <person name="Culley D."/>
            <person name="Crous P.W."/>
            <person name="Fauchery L."/>
            <person name="Girlanda M."/>
            <person name="Hayes R."/>
            <person name="Keri Z."/>
            <person name="Labutti K."/>
            <person name="Lipzen A."/>
            <person name="Lombard V."/>
            <person name="Magnuson J."/>
            <person name="Maillard F."/>
            <person name="Morin E."/>
            <person name="Murat C."/>
            <person name="Nolan M."/>
            <person name="Ohm R."/>
            <person name="Pangilinan J."/>
            <person name="Pereira M."/>
            <person name="Perotto S."/>
            <person name="Peter M."/>
            <person name="Riley R."/>
            <person name="Sitrit Y."/>
            <person name="Stielow B."/>
            <person name="Szollosi G."/>
            <person name="Zifcakova L."/>
            <person name="Stursova M."/>
            <person name="Spatafora J.W."/>
            <person name="Tedersoo L."/>
            <person name="Vaario L.-M."/>
            <person name="Yamada A."/>
            <person name="Yan M."/>
            <person name="Wang P."/>
            <person name="Xu J."/>
            <person name="Bruns T."/>
            <person name="Baldrian P."/>
            <person name="Vilgalys R."/>
            <person name="Henrissat B."/>
            <person name="Grigoriev I.V."/>
            <person name="Hibbett D."/>
            <person name="Nagy L.G."/>
            <person name="Martin F.M."/>
        </authorList>
    </citation>
    <scope>NUCLEOTIDE SEQUENCE</scope>
    <source>
        <strain evidence="2">UH-Tt-Lm1</strain>
    </source>
</reference>
<dbReference type="Proteomes" id="UP000736335">
    <property type="component" value="Unassembled WGS sequence"/>
</dbReference>
<dbReference type="InterPro" id="IPR032675">
    <property type="entry name" value="LRR_dom_sf"/>
</dbReference>
<gene>
    <name evidence="2" type="ORF">BJ322DRAFT_1177101</name>
</gene>
<feature type="region of interest" description="Disordered" evidence="1">
    <location>
        <begin position="37"/>
        <end position="73"/>
    </location>
</feature>
<evidence type="ECO:0008006" key="4">
    <source>
        <dbReference type="Google" id="ProtNLM"/>
    </source>
</evidence>
<evidence type="ECO:0000313" key="3">
    <source>
        <dbReference type="Proteomes" id="UP000736335"/>
    </source>
</evidence>
<dbReference type="SUPFAM" id="SSF52047">
    <property type="entry name" value="RNI-like"/>
    <property type="match status" value="1"/>
</dbReference>
<sequence length="452" mass="50338">MMQWRSHRGRGEKGKVVMKGEVIIKGELSKGESLLEKRKLRRRRGSSGEGEEALVDRKLRRRRRSSEEEDVPKEVAKVAKEFAKNPTSPELEALQRTMGQLKTLTVDGRPEYLNGFISHLSNTEPLLEWLELDGFSSALPGLFTRDLSSLHGLRLCQVKTELPWRNMTNLTSLYLQSVLPKISITQLLDFFEGALRLRTIALIYTISSSSGQVGQLVSLPSLKEMVISGYIPCAPLLGHLSIPAGAKLDIESESFDPSYENLFLRSPNNFKTLSNFTTVSFKLGHHASSAEFSGSNGKVSKTSEYPKANILMALEYLARLDSSTTEQLSISGGGLPVADDVHRALLPMQDLRTLMIRQCECQHAPIHSLSPQPQPSSVLLCPKLEELVLRPCISRKKTIIQSVIGMATSRALRGARLKTVRILGCRGEFDQEDVLELEKHALCMEFGAEGRW</sequence>